<dbReference type="RefSeq" id="WP_133840796.1">
    <property type="nucleotide sequence ID" value="NZ_FXXP01000002.1"/>
</dbReference>
<keyword evidence="2" id="KW-1185">Reference proteome</keyword>
<protein>
    <recommendedName>
        <fullName evidence="3">Lipoprotein</fullName>
    </recommendedName>
</protein>
<evidence type="ECO:0000313" key="1">
    <source>
        <dbReference type="EMBL" id="SMX28914.1"/>
    </source>
</evidence>
<gene>
    <name evidence="1" type="ORF">TRP8649_03041</name>
</gene>
<dbReference type="PROSITE" id="PS51257">
    <property type="entry name" value="PROKAR_LIPOPROTEIN"/>
    <property type="match status" value="1"/>
</dbReference>
<organism evidence="1 2">
    <name type="scientific">Pelagimonas phthalicica</name>
    <dbReference type="NCBI Taxonomy" id="1037362"/>
    <lineage>
        <taxon>Bacteria</taxon>
        <taxon>Pseudomonadati</taxon>
        <taxon>Pseudomonadota</taxon>
        <taxon>Alphaproteobacteria</taxon>
        <taxon>Rhodobacterales</taxon>
        <taxon>Roseobacteraceae</taxon>
        <taxon>Pelagimonas</taxon>
    </lineage>
</organism>
<reference evidence="2" key="1">
    <citation type="submission" date="2017-05" db="EMBL/GenBank/DDBJ databases">
        <authorList>
            <person name="Rodrigo-Torres L."/>
            <person name="Arahal R. D."/>
            <person name="Lucena T."/>
        </authorList>
    </citation>
    <scope>NUCLEOTIDE SEQUENCE [LARGE SCALE GENOMIC DNA]</scope>
    <source>
        <strain evidence="2">CECT 8649</strain>
    </source>
</reference>
<dbReference type="Proteomes" id="UP000225972">
    <property type="component" value="Unassembled WGS sequence"/>
</dbReference>
<name>A0A238JFC4_9RHOB</name>
<sequence length="85" mass="9284">MKNLILSSVAFIALSACKNDGNMVVSRTDGQKVKVTKEQVEICWKQVGFKGDIYKFLTPEEAVGLRPSGSMSQEQVDAFKACLGL</sequence>
<proteinExistence type="predicted"/>
<evidence type="ECO:0008006" key="3">
    <source>
        <dbReference type="Google" id="ProtNLM"/>
    </source>
</evidence>
<evidence type="ECO:0000313" key="2">
    <source>
        <dbReference type="Proteomes" id="UP000225972"/>
    </source>
</evidence>
<dbReference type="OrthoDB" id="7874188at2"/>
<dbReference type="EMBL" id="FXXP01000002">
    <property type="protein sequence ID" value="SMX28914.1"/>
    <property type="molecule type" value="Genomic_DNA"/>
</dbReference>
<dbReference type="AlphaFoldDB" id="A0A238JFC4"/>
<accession>A0A238JFC4</accession>